<dbReference type="PANTHER" id="PTHR30413:SF8">
    <property type="entry name" value="TRANSPORT PERMEASE PROTEIN"/>
    <property type="match status" value="1"/>
</dbReference>
<dbReference type="PANTHER" id="PTHR30413">
    <property type="entry name" value="INNER MEMBRANE TRANSPORT PERMEASE"/>
    <property type="match status" value="1"/>
</dbReference>
<dbReference type="Proteomes" id="UP001212803">
    <property type="component" value="Chromosome"/>
</dbReference>
<evidence type="ECO:0000313" key="12">
    <source>
        <dbReference type="Proteomes" id="UP001212803"/>
    </source>
</evidence>
<feature type="transmembrane region" description="Helical" evidence="9">
    <location>
        <begin position="234"/>
        <end position="252"/>
    </location>
</feature>
<dbReference type="EMBL" id="CP115149">
    <property type="protein sequence ID" value="WBL36754.1"/>
    <property type="molecule type" value="Genomic_DNA"/>
</dbReference>
<keyword evidence="7 9" id="KW-1133">Transmembrane helix</keyword>
<dbReference type="PROSITE" id="PS51012">
    <property type="entry name" value="ABC_TM2"/>
    <property type="match status" value="1"/>
</dbReference>
<comment type="subcellular location">
    <subcellularLocation>
        <location evidence="1">Cell inner membrane</location>
        <topology evidence="1">Multi-pass membrane protein</topology>
    </subcellularLocation>
    <subcellularLocation>
        <location evidence="9">Cell membrane</location>
        <topology evidence="9">Multi-pass membrane protein</topology>
    </subcellularLocation>
</comment>
<feature type="transmembrane region" description="Helical" evidence="9">
    <location>
        <begin position="112"/>
        <end position="136"/>
    </location>
</feature>
<keyword evidence="5" id="KW-0997">Cell inner membrane</keyword>
<gene>
    <name evidence="11" type="ORF">O0235_04125</name>
</gene>
<feature type="transmembrane region" description="Helical" evidence="9">
    <location>
        <begin position="178"/>
        <end position="196"/>
    </location>
</feature>
<dbReference type="Pfam" id="PF01061">
    <property type="entry name" value="ABC2_membrane"/>
    <property type="match status" value="1"/>
</dbReference>
<keyword evidence="12" id="KW-1185">Reference proteome</keyword>
<evidence type="ECO:0000256" key="9">
    <source>
        <dbReference type="RuleBase" id="RU361157"/>
    </source>
</evidence>
<proteinExistence type="inferred from homology"/>
<evidence type="ECO:0000256" key="2">
    <source>
        <dbReference type="ARBA" id="ARBA00007783"/>
    </source>
</evidence>
<evidence type="ECO:0000256" key="7">
    <source>
        <dbReference type="ARBA" id="ARBA00022989"/>
    </source>
</evidence>
<feature type="transmembrane region" description="Helical" evidence="9">
    <location>
        <begin position="38"/>
        <end position="59"/>
    </location>
</feature>
<reference evidence="11 12" key="1">
    <citation type="journal article" date="2023" name="ISME J.">
        <title>Thermophilic Dehalococcoidia with unusual traits shed light on an unexpected past.</title>
        <authorList>
            <person name="Palmer M."/>
            <person name="Covington J.K."/>
            <person name="Zhou E.M."/>
            <person name="Thomas S.C."/>
            <person name="Habib N."/>
            <person name="Seymour C.O."/>
            <person name="Lai D."/>
            <person name="Johnston J."/>
            <person name="Hashimi A."/>
            <person name="Jiao J.Y."/>
            <person name="Muok A.R."/>
            <person name="Liu L."/>
            <person name="Xian W.D."/>
            <person name="Zhi X.Y."/>
            <person name="Li M.M."/>
            <person name="Silva L.P."/>
            <person name="Bowen B.P."/>
            <person name="Louie K."/>
            <person name="Briegel A."/>
            <person name="Pett-Ridge J."/>
            <person name="Weber P.K."/>
            <person name="Tocheva E.I."/>
            <person name="Woyke T."/>
            <person name="Northen T.R."/>
            <person name="Mayali X."/>
            <person name="Li W.J."/>
            <person name="Hedlund B.P."/>
        </authorList>
    </citation>
    <scope>NUCLEOTIDE SEQUENCE [LARGE SCALE GENOMIC DNA]</scope>
    <source>
        <strain evidence="11 12">YIM 72310</strain>
    </source>
</reference>
<evidence type="ECO:0000256" key="8">
    <source>
        <dbReference type="ARBA" id="ARBA00023136"/>
    </source>
</evidence>
<feature type="transmembrane region" description="Helical" evidence="9">
    <location>
        <begin position="142"/>
        <end position="166"/>
    </location>
</feature>
<evidence type="ECO:0000256" key="6">
    <source>
        <dbReference type="ARBA" id="ARBA00022692"/>
    </source>
</evidence>
<feature type="transmembrane region" description="Helical" evidence="9">
    <location>
        <begin position="79"/>
        <end position="100"/>
    </location>
</feature>
<sequence>MTAMAMARPAQGRSLRNAVELVTALTSRDLRLRYQGSVLGWAWSLARPLALGAVLAFALGRVLGTGITAEFLLAGLFPWFWFQGAVQGAAGSFIGNGGLLKKVRFPRAVLPLSTVLGATLQFALSLPVLIGFVIAAGNGPTAAWLGLPLIFALQLGLVTGIGLFVASVTVYFRDLEHITEVLLTLLFYATPIIYSADLVPEGYRWLTYANPLAPIMEGWRGILLDGAMPAADHLAASAGLTALALAAGWGAFRRLEDGFADAI</sequence>
<keyword evidence="8 9" id="KW-0472">Membrane</keyword>
<evidence type="ECO:0000256" key="3">
    <source>
        <dbReference type="ARBA" id="ARBA00022448"/>
    </source>
</evidence>
<evidence type="ECO:0000256" key="1">
    <source>
        <dbReference type="ARBA" id="ARBA00004429"/>
    </source>
</evidence>
<feature type="domain" description="ABC transmembrane type-2" evidence="10">
    <location>
        <begin position="39"/>
        <end position="255"/>
    </location>
</feature>
<protein>
    <recommendedName>
        <fullName evidence="9">Transport permease protein</fullName>
    </recommendedName>
</protein>
<organism evidence="11 12">
    <name type="scientific">Tepidiforma flava</name>
    <dbReference type="NCBI Taxonomy" id="3004094"/>
    <lineage>
        <taxon>Bacteria</taxon>
        <taxon>Bacillati</taxon>
        <taxon>Chloroflexota</taxon>
        <taxon>Tepidiformia</taxon>
        <taxon>Tepidiformales</taxon>
        <taxon>Tepidiformaceae</taxon>
        <taxon>Tepidiforma</taxon>
    </lineage>
</organism>
<dbReference type="InterPro" id="IPR047817">
    <property type="entry name" value="ABC2_TM_bact-type"/>
</dbReference>
<keyword evidence="3 9" id="KW-0813">Transport</keyword>
<accession>A0ABY7M9M2</accession>
<keyword evidence="4 9" id="KW-1003">Cell membrane</keyword>
<dbReference type="RefSeq" id="WP_270057271.1">
    <property type="nucleotide sequence ID" value="NZ_CP115149.1"/>
</dbReference>
<evidence type="ECO:0000313" key="11">
    <source>
        <dbReference type="EMBL" id="WBL36754.1"/>
    </source>
</evidence>
<keyword evidence="6 9" id="KW-0812">Transmembrane</keyword>
<evidence type="ECO:0000259" key="10">
    <source>
        <dbReference type="PROSITE" id="PS51012"/>
    </source>
</evidence>
<name>A0ABY7M9M2_9CHLR</name>
<evidence type="ECO:0000256" key="4">
    <source>
        <dbReference type="ARBA" id="ARBA00022475"/>
    </source>
</evidence>
<comment type="similarity">
    <text evidence="2 9">Belongs to the ABC-2 integral membrane protein family.</text>
</comment>
<dbReference type="InterPro" id="IPR013525">
    <property type="entry name" value="ABC2_TM"/>
</dbReference>
<evidence type="ECO:0000256" key="5">
    <source>
        <dbReference type="ARBA" id="ARBA00022519"/>
    </source>
</evidence>